<evidence type="ECO:0000313" key="14">
    <source>
        <dbReference type="EMBL" id="CAI4219150.1"/>
    </source>
</evidence>
<keyword evidence="5 12" id="KW-0328">Glycosyltransferase</keyword>
<feature type="transmembrane region" description="Helical" evidence="12">
    <location>
        <begin position="258"/>
        <end position="280"/>
    </location>
</feature>
<comment type="function">
    <text evidence="11">Mannosyltransferase involved in glycosylphosphatidylinositol-anchor biosynthesis. Transfers the third mannose to Man2-GlcN-acyl-PI during GPI precursor assembly.</text>
</comment>
<keyword evidence="9 12" id="KW-1133">Transmembrane helix</keyword>
<keyword evidence="10 12" id="KW-0472">Membrane</keyword>
<dbReference type="EMBL" id="CALLCH030000019">
    <property type="protein sequence ID" value="CAI4219150.1"/>
    <property type="molecule type" value="Genomic_DNA"/>
</dbReference>
<comment type="pathway">
    <text evidence="2">Glycolipid biosynthesis; glycosylphosphatidylinositol-anchor biosynthesis.</text>
</comment>
<evidence type="ECO:0000256" key="1">
    <source>
        <dbReference type="ARBA" id="ARBA00004477"/>
    </source>
</evidence>
<dbReference type="Pfam" id="PF03901">
    <property type="entry name" value="Glyco_transf_22"/>
    <property type="match status" value="2"/>
</dbReference>
<gene>
    <name evidence="14" type="ORF">PPNO1_LOCUS8721</name>
</gene>
<dbReference type="GO" id="GO:0000026">
    <property type="term" value="F:alpha-1,2-mannosyltransferase activity"/>
    <property type="evidence" value="ECO:0007669"/>
    <property type="project" value="TreeGrafter"/>
</dbReference>
<dbReference type="InterPro" id="IPR005599">
    <property type="entry name" value="GPI_mannosylTrfase"/>
</dbReference>
<feature type="transmembrane region" description="Helical" evidence="12">
    <location>
        <begin position="183"/>
        <end position="210"/>
    </location>
</feature>
<feature type="chain" id="PRO_5040479429" description="Mannosyltransferase" evidence="13">
    <location>
        <begin position="31"/>
        <end position="517"/>
    </location>
</feature>
<reference evidence="14" key="1">
    <citation type="submission" date="2022-11" db="EMBL/GenBank/DDBJ databases">
        <authorList>
            <person name="Scott C."/>
            <person name="Bruce N."/>
        </authorList>
    </citation>
    <scope>NUCLEOTIDE SEQUENCE</scope>
</reference>
<feature type="transmembrane region" description="Helical" evidence="12">
    <location>
        <begin position="316"/>
        <end position="333"/>
    </location>
</feature>
<protein>
    <recommendedName>
        <fullName evidence="12">Mannosyltransferase</fullName>
        <ecNumber evidence="12">2.4.1.-</ecNumber>
    </recommendedName>
</protein>
<evidence type="ECO:0000256" key="12">
    <source>
        <dbReference type="RuleBase" id="RU363075"/>
    </source>
</evidence>
<feature type="transmembrane region" description="Helical" evidence="12">
    <location>
        <begin position="354"/>
        <end position="371"/>
    </location>
</feature>
<dbReference type="PANTHER" id="PTHR22760:SF4">
    <property type="entry name" value="GPI MANNOSYLTRANSFERASE 3"/>
    <property type="match status" value="1"/>
</dbReference>
<dbReference type="OrthoDB" id="416834at2759"/>
<dbReference type="EC" id="2.4.1.-" evidence="12"/>
<accession>A0A9P1HAV3</accession>
<dbReference type="PANTHER" id="PTHR22760">
    <property type="entry name" value="GLYCOSYLTRANSFERASE"/>
    <property type="match status" value="1"/>
</dbReference>
<evidence type="ECO:0000256" key="13">
    <source>
        <dbReference type="SAM" id="SignalP"/>
    </source>
</evidence>
<comment type="similarity">
    <text evidence="3">Belongs to the glycosyltransferase 22 family. PIGB subfamily.</text>
</comment>
<dbReference type="GO" id="GO:0005789">
    <property type="term" value="C:endoplasmic reticulum membrane"/>
    <property type="evidence" value="ECO:0007669"/>
    <property type="project" value="UniProtKB-SubCell"/>
</dbReference>
<keyword evidence="7 12" id="KW-0812">Transmembrane</keyword>
<evidence type="ECO:0000256" key="7">
    <source>
        <dbReference type="ARBA" id="ARBA00022692"/>
    </source>
</evidence>
<evidence type="ECO:0000256" key="9">
    <source>
        <dbReference type="ARBA" id="ARBA00022989"/>
    </source>
</evidence>
<evidence type="ECO:0000256" key="10">
    <source>
        <dbReference type="ARBA" id="ARBA00023136"/>
    </source>
</evidence>
<keyword evidence="15" id="KW-1185">Reference proteome</keyword>
<keyword evidence="13" id="KW-0732">Signal</keyword>
<evidence type="ECO:0000256" key="6">
    <source>
        <dbReference type="ARBA" id="ARBA00022679"/>
    </source>
</evidence>
<evidence type="ECO:0000256" key="11">
    <source>
        <dbReference type="ARBA" id="ARBA00024708"/>
    </source>
</evidence>
<keyword evidence="6" id="KW-0808">Transferase</keyword>
<feature type="transmembrane region" description="Helical" evidence="12">
    <location>
        <begin position="230"/>
        <end position="252"/>
    </location>
</feature>
<evidence type="ECO:0000256" key="5">
    <source>
        <dbReference type="ARBA" id="ARBA00022676"/>
    </source>
</evidence>
<name>A0A9P1HAV3_9PEZI</name>
<evidence type="ECO:0000313" key="15">
    <source>
        <dbReference type="Proteomes" id="UP000838763"/>
    </source>
</evidence>
<dbReference type="Proteomes" id="UP000838763">
    <property type="component" value="Unassembled WGS sequence"/>
</dbReference>
<comment type="subcellular location">
    <subcellularLocation>
        <location evidence="1 12">Endoplasmic reticulum membrane</location>
        <topology evidence="1 12">Multi-pass membrane protein</topology>
    </subcellularLocation>
</comment>
<evidence type="ECO:0000256" key="8">
    <source>
        <dbReference type="ARBA" id="ARBA00022824"/>
    </source>
</evidence>
<comment type="caution">
    <text evidence="14">The sequence shown here is derived from an EMBL/GenBank/DDBJ whole genome shotgun (WGS) entry which is preliminary data.</text>
</comment>
<feature type="transmembrane region" description="Helical" evidence="12">
    <location>
        <begin position="292"/>
        <end position="310"/>
    </location>
</feature>
<evidence type="ECO:0000256" key="2">
    <source>
        <dbReference type="ARBA" id="ARBA00004687"/>
    </source>
</evidence>
<keyword evidence="4" id="KW-0337">GPI-anchor biosynthesis</keyword>
<dbReference type="AlphaFoldDB" id="A0A9P1HAV3"/>
<sequence>MASSQKISQPGAYKAKNVLGALLLLRLVNSALVQTFFQPDEYFQCLEPAWRAAFGEGSGAYITWEWDHQLRSSLHPLLFAAVYKFADLLGHYVVPGLRATLLLVLPKVMQAVIAALGDFYSWKLAQKLYKDDTIASATVLWMTALNPWQFYVSVRTFSNSLETTLTVAALNGWPWEGAKRLRLSLILAATAVLLRPTNLLIWAPICLLTLMPKSLSSTLLNPTLKETVAFLTEILYCGALTLGISDLAVFYGENVGHYYLSQGLPLLCISLLPFVLLSLWRSHPNPQASKGFTVLKWAVYVTITVLSQIAHKEARFIYPLLPLLHVLSARMVSQFFLYSPHHHARPHQFRNKRYLIPGLLINLIVAAYLGIAHQRAVISVTAFLRDQYAVSADRPTPDIANSEARFAVFLTPCHSTPWRSHLIYPGLSVRALTCDPRFIPIPILTRERYPPSSGLRERVPPYIVGFEGIEPVLVEYFDGPGSEHGIRSLKRVWEGWNGLFTDDWRRAGKLVVWETES</sequence>
<feature type="signal peptide" evidence="13">
    <location>
        <begin position="1"/>
        <end position="30"/>
    </location>
</feature>
<dbReference type="GO" id="GO:0006506">
    <property type="term" value="P:GPI anchor biosynthetic process"/>
    <property type="evidence" value="ECO:0007669"/>
    <property type="project" value="UniProtKB-KW"/>
</dbReference>
<evidence type="ECO:0000256" key="3">
    <source>
        <dbReference type="ARBA" id="ARBA00006065"/>
    </source>
</evidence>
<proteinExistence type="inferred from homology"/>
<organism evidence="14 15">
    <name type="scientific">Parascedosporium putredinis</name>
    <dbReference type="NCBI Taxonomy" id="1442378"/>
    <lineage>
        <taxon>Eukaryota</taxon>
        <taxon>Fungi</taxon>
        <taxon>Dikarya</taxon>
        <taxon>Ascomycota</taxon>
        <taxon>Pezizomycotina</taxon>
        <taxon>Sordariomycetes</taxon>
        <taxon>Hypocreomycetidae</taxon>
        <taxon>Microascales</taxon>
        <taxon>Microascaceae</taxon>
        <taxon>Parascedosporium</taxon>
    </lineage>
</organism>
<keyword evidence="8 12" id="KW-0256">Endoplasmic reticulum</keyword>
<evidence type="ECO:0000256" key="4">
    <source>
        <dbReference type="ARBA" id="ARBA00022502"/>
    </source>
</evidence>